<evidence type="ECO:0000313" key="2">
    <source>
        <dbReference type="EMBL" id="KAK3796708.1"/>
    </source>
</evidence>
<dbReference type="GO" id="GO:0006749">
    <property type="term" value="P:glutathione metabolic process"/>
    <property type="evidence" value="ECO:0007669"/>
    <property type="project" value="TreeGrafter"/>
</dbReference>
<reference evidence="2" key="1">
    <citation type="journal article" date="2023" name="G3 (Bethesda)">
        <title>A reference genome for the long-term kleptoplast-retaining sea slug Elysia crispata morphotype clarki.</title>
        <authorList>
            <person name="Eastman K.E."/>
            <person name="Pendleton A.L."/>
            <person name="Shaikh M.A."/>
            <person name="Suttiyut T."/>
            <person name="Ogas R."/>
            <person name="Tomko P."/>
            <person name="Gavelis G."/>
            <person name="Widhalm J.R."/>
            <person name="Wisecaver J.H."/>
        </authorList>
    </citation>
    <scope>NUCLEOTIDE SEQUENCE</scope>
    <source>
        <strain evidence="2">ECLA1</strain>
    </source>
</reference>
<dbReference type="Gene3D" id="1.20.1050.130">
    <property type="match status" value="1"/>
</dbReference>
<evidence type="ECO:0000313" key="3">
    <source>
        <dbReference type="Proteomes" id="UP001283361"/>
    </source>
</evidence>
<evidence type="ECO:0000259" key="1">
    <source>
        <dbReference type="PROSITE" id="PS50404"/>
    </source>
</evidence>
<keyword evidence="3" id="KW-1185">Reference proteome</keyword>
<sequence>MATIKLHYFPLRCRAEVARLVLHAAKRDFVDNEIQFADWPALKPKTPFGSLPYMEVGDEAFGQGQAIASYLAREVGLYGSTNMDALKIEQLQQLREDLVVEEVKAWAEKDEAKKVSGFYSFNLLTSRRYPV</sequence>
<dbReference type="PANTHER" id="PTHR11571:SF150">
    <property type="entry name" value="GLUTATHIONE S-TRANSFERASE"/>
    <property type="match status" value="1"/>
</dbReference>
<dbReference type="EMBL" id="JAWDGP010000851">
    <property type="protein sequence ID" value="KAK3796708.1"/>
    <property type="molecule type" value="Genomic_DNA"/>
</dbReference>
<proteinExistence type="predicted"/>
<accession>A0AAE1E8F1</accession>
<dbReference type="PANTHER" id="PTHR11571">
    <property type="entry name" value="GLUTATHIONE S-TRANSFERASE"/>
    <property type="match status" value="1"/>
</dbReference>
<dbReference type="InterPro" id="IPR004045">
    <property type="entry name" value="Glutathione_S-Trfase_N"/>
</dbReference>
<dbReference type="InterPro" id="IPR050213">
    <property type="entry name" value="GST_superfamily"/>
</dbReference>
<dbReference type="Pfam" id="PF02798">
    <property type="entry name" value="GST_N"/>
    <property type="match status" value="1"/>
</dbReference>
<protein>
    <recommendedName>
        <fullName evidence="1">GST N-terminal domain-containing protein</fullName>
    </recommendedName>
</protein>
<comment type="caution">
    <text evidence="2">The sequence shown here is derived from an EMBL/GenBank/DDBJ whole genome shotgun (WGS) entry which is preliminary data.</text>
</comment>
<dbReference type="Proteomes" id="UP001283361">
    <property type="component" value="Unassembled WGS sequence"/>
</dbReference>
<gene>
    <name evidence="2" type="ORF">RRG08_037473</name>
</gene>
<feature type="domain" description="GST N-terminal" evidence="1">
    <location>
        <begin position="2"/>
        <end position="79"/>
    </location>
</feature>
<dbReference type="AlphaFoldDB" id="A0AAE1E8F1"/>
<dbReference type="GO" id="GO:0004364">
    <property type="term" value="F:glutathione transferase activity"/>
    <property type="evidence" value="ECO:0007669"/>
    <property type="project" value="TreeGrafter"/>
</dbReference>
<dbReference type="InterPro" id="IPR036249">
    <property type="entry name" value="Thioredoxin-like_sf"/>
</dbReference>
<dbReference type="PROSITE" id="PS50404">
    <property type="entry name" value="GST_NTER"/>
    <property type="match status" value="1"/>
</dbReference>
<name>A0AAE1E8F1_9GAST</name>
<dbReference type="CDD" id="cd03039">
    <property type="entry name" value="GST_N_Sigma_like"/>
    <property type="match status" value="1"/>
</dbReference>
<dbReference type="SUPFAM" id="SSF52833">
    <property type="entry name" value="Thioredoxin-like"/>
    <property type="match status" value="1"/>
</dbReference>
<organism evidence="2 3">
    <name type="scientific">Elysia crispata</name>
    <name type="common">lettuce slug</name>
    <dbReference type="NCBI Taxonomy" id="231223"/>
    <lineage>
        <taxon>Eukaryota</taxon>
        <taxon>Metazoa</taxon>
        <taxon>Spiralia</taxon>
        <taxon>Lophotrochozoa</taxon>
        <taxon>Mollusca</taxon>
        <taxon>Gastropoda</taxon>
        <taxon>Heterobranchia</taxon>
        <taxon>Euthyneura</taxon>
        <taxon>Panpulmonata</taxon>
        <taxon>Sacoglossa</taxon>
        <taxon>Placobranchoidea</taxon>
        <taxon>Plakobranchidae</taxon>
        <taxon>Elysia</taxon>
    </lineage>
</organism>